<dbReference type="Proteomes" id="UP001153069">
    <property type="component" value="Unassembled WGS sequence"/>
</dbReference>
<dbReference type="Pfam" id="PF22486">
    <property type="entry name" value="MATH_2"/>
    <property type="match status" value="1"/>
</dbReference>
<evidence type="ECO:0000256" key="1">
    <source>
        <dbReference type="ARBA" id="ARBA00022737"/>
    </source>
</evidence>
<feature type="region of interest" description="Disordered" evidence="4">
    <location>
        <begin position="1497"/>
        <end position="1516"/>
    </location>
</feature>
<dbReference type="PANTHER" id="PTHR24189">
    <property type="entry name" value="MYOTROPHIN"/>
    <property type="match status" value="1"/>
</dbReference>
<evidence type="ECO:0000259" key="5">
    <source>
        <dbReference type="PROSITE" id="PS50144"/>
    </source>
</evidence>
<protein>
    <submittedName>
        <fullName evidence="6">Ankyrin 3, node of Ranvier (Ankyrin G)</fullName>
    </submittedName>
</protein>
<dbReference type="InterPro" id="IPR036770">
    <property type="entry name" value="Ankyrin_rpt-contain_sf"/>
</dbReference>
<feature type="compositionally biased region" description="Acidic residues" evidence="4">
    <location>
        <begin position="599"/>
        <end position="609"/>
    </location>
</feature>
<evidence type="ECO:0000256" key="4">
    <source>
        <dbReference type="SAM" id="MobiDB-lite"/>
    </source>
</evidence>
<organism evidence="6 7">
    <name type="scientific">Seminavis robusta</name>
    <dbReference type="NCBI Taxonomy" id="568900"/>
    <lineage>
        <taxon>Eukaryota</taxon>
        <taxon>Sar</taxon>
        <taxon>Stramenopiles</taxon>
        <taxon>Ochrophyta</taxon>
        <taxon>Bacillariophyta</taxon>
        <taxon>Bacillariophyceae</taxon>
        <taxon>Bacillariophycidae</taxon>
        <taxon>Naviculales</taxon>
        <taxon>Naviculaceae</taxon>
        <taxon>Seminavis</taxon>
    </lineage>
</organism>
<dbReference type="SMART" id="SM00248">
    <property type="entry name" value="ANK"/>
    <property type="match status" value="9"/>
</dbReference>
<dbReference type="SUPFAM" id="SSF48403">
    <property type="entry name" value="Ankyrin repeat"/>
    <property type="match status" value="1"/>
</dbReference>
<feature type="compositionally biased region" description="Low complexity" evidence="4">
    <location>
        <begin position="796"/>
        <end position="833"/>
    </location>
</feature>
<feature type="repeat" description="ANK" evidence="3">
    <location>
        <begin position="336"/>
        <end position="368"/>
    </location>
</feature>
<dbReference type="PROSITE" id="PS50297">
    <property type="entry name" value="ANK_REP_REGION"/>
    <property type="match status" value="5"/>
</dbReference>
<feature type="compositionally biased region" description="Basic and acidic residues" evidence="4">
    <location>
        <begin position="610"/>
        <end position="619"/>
    </location>
</feature>
<dbReference type="CDD" id="cd00121">
    <property type="entry name" value="MATH"/>
    <property type="match status" value="1"/>
</dbReference>
<feature type="compositionally biased region" description="Polar residues" evidence="4">
    <location>
        <begin position="867"/>
        <end position="876"/>
    </location>
</feature>
<keyword evidence="1" id="KW-0677">Repeat</keyword>
<feature type="compositionally biased region" description="Polar residues" evidence="4">
    <location>
        <begin position="1"/>
        <end position="16"/>
    </location>
</feature>
<feature type="compositionally biased region" description="Basic and acidic residues" evidence="4">
    <location>
        <begin position="664"/>
        <end position="675"/>
    </location>
</feature>
<dbReference type="Gene3D" id="1.25.40.20">
    <property type="entry name" value="Ankyrin repeat-containing domain"/>
    <property type="match status" value="2"/>
</dbReference>
<accession>A0A9N8ET64</accession>
<evidence type="ECO:0000256" key="2">
    <source>
        <dbReference type="ARBA" id="ARBA00023043"/>
    </source>
</evidence>
<dbReference type="PROSITE" id="PS50144">
    <property type="entry name" value="MATH"/>
    <property type="match status" value="1"/>
</dbReference>
<feature type="repeat" description="ANK" evidence="3">
    <location>
        <begin position="403"/>
        <end position="438"/>
    </location>
</feature>
<dbReference type="InterPro" id="IPR008974">
    <property type="entry name" value="TRAF-like"/>
</dbReference>
<dbReference type="CDD" id="cd22249">
    <property type="entry name" value="UDM1_RNF168_RNF169-like"/>
    <property type="match status" value="1"/>
</dbReference>
<dbReference type="InterPro" id="IPR002110">
    <property type="entry name" value="Ankyrin_rpt"/>
</dbReference>
<feature type="region of interest" description="Disordered" evidence="4">
    <location>
        <begin position="1"/>
        <end position="116"/>
    </location>
</feature>
<evidence type="ECO:0000313" key="6">
    <source>
        <dbReference type="EMBL" id="CAB9526806.1"/>
    </source>
</evidence>
<feature type="compositionally biased region" description="Polar residues" evidence="4">
    <location>
        <begin position="925"/>
        <end position="940"/>
    </location>
</feature>
<keyword evidence="7" id="KW-1185">Reference proteome</keyword>
<dbReference type="InterPro" id="IPR050745">
    <property type="entry name" value="Multifunctional_regulatory"/>
</dbReference>
<feature type="repeat" description="ANK" evidence="3">
    <location>
        <begin position="472"/>
        <end position="504"/>
    </location>
</feature>
<feature type="compositionally biased region" description="Basic and acidic residues" evidence="4">
    <location>
        <begin position="59"/>
        <end position="76"/>
    </location>
</feature>
<evidence type="ECO:0000256" key="3">
    <source>
        <dbReference type="PROSITE-ProRule" id="PRU00023"/>
    </source>
</evidence>
<name>A0A9N8ET64_9STRA</name>
<keyword evidence="2 3" id="KW-0040">ANK repeat</keyword>
<dbReference type="PROSITE" id="PS50088">
    <property type="entry name" value="ANK_REPEAT"/>
    <property type="match status" value="5"/>
</dbReference>
<dbReference type="Gene3D" id="2.60.210.10">
    <property type="entry name" value="Apoptosis, Tumor Necrosis Factor Receptor Associated Protein 2, Chain A"/>
    <property type="match status" value="1"/>
</dbReference>
<dbReference type="InterPro" id="IPR002083">
    <property type="entry name" value="MATH/TRAF_dom"/>
</dbReference>
<feature type="domain" description="MATH" evidence="5">
    <location>
        <begin position="118"/>
        <end position="252"/>
    </location>
</feature>
<feature type="compositionally biased region" description="Basic residues" evidence="4">
    <location>
        <begin position="676"/>
        <end position="685"/>
    </location>
</feature>
<dbReference type="EMBL" id="CAICTM010001890">
    <property type="protein sequence ID" value="CAB9526806.1"/>
    <property type="molecule type" value="Genomic_DNA"/>
</dbReference>
<feature type="repeat" description="ANK" evidence="3">
    <location>
        <begin position="299"/>
        <end position="335"/>
    </location>
</feature>
<feature type="compositionally biased region" description="Polar residues" evidence="4">
    <location>
        <begin position="97"/>
        <end position="116"/>
    </location>
</feature>
<sequence>MSWRSMNSNDNNDVAMSSSMDDDEPDSGSQDPVHADGGVDDLHGRLGTSGPDLPPTENRLLEKENMTMGEEKKQTELENGLSSTPPPPSAAEDSSSCKTQSLPTAQSQASSPVTTQSTCEFTHKIVNYSQKRESGCKKAEYSATTVDEFGNRWRLIVYVNGNGRASNHHLSLFLQVADADDLPFGWKKAVSYVLTLEHPSGVNLSYAKRNPDKTFKLCPKAIDWGWSQFITSDRIQQEGFVHNDSLTVRASVTVKSSSVSIDAEDAELYLKCAVEEGGAEAVKLCLAQGASVSCKFKDDLYTPLHTACSSGNNGRSMEVLNLLLEKGADGNACNKWRETPLLIAANNGHQAAVEALLKHGADPSLCSEAGWSALTFAAHKGYDDIVSLLLRAGAPVNCRVTEDSSTPLHKACAGSKPGHLSAVKQLIDGGADVHALNKWRETPLLTAANHGQAGAVEALLKAGADPCKCTDTGWSPLSIAAYKGHDSVVRLLLEEGAPTEEADPTLSALLQAATKGLPDTVELLLRHGADHTVTTKKGDTALSILVEQNLIDAAVEMVTEYKASVPRCSRDRKKVQRARLLINLRMKQHQREGKLAVGSDDDETDEDSDDFKSAQHDENGSPTAATPRNKKKKKKKGATPKASAEEQARAAEEALLLELEEEDAKAKKEEAEANSKRAKKKKKKERERQQKLKEEEERREREEKEKQERERIRMEKEELERKERQQKLKEQKEREQKEAAEREKLAAAKRKEREQKEKKQREAEQKQREKVERQKKSAPPPAASAAAPTAVKGWKTKPNPAVVKKPVPVASTPVADPKVVAAPPVAAARVAKPTSNRGWETKGQPVKAPQPPKPAVQPPQPNPVAATKQNATTSKAVTRGSPKEPSAPPAAPVPSSALPPRATPPADVVSKQKTATDATLPVDASNANNGVRGPSNSAPRQEQAPPPDVIRDAFSEVDTRVQKNLNVTSVEHPAVAVFRREKVTELLQRCRMALNVVDESALRRVLYRWIVRAAHGQSSYIDCIIPSWVDFNQLATFFQRQFIAEGRKGVRGSSGGNDIVSMEVLREAGTSVANLCQSQAKAVVQFRIRMDNQVPRDWTDGTLMMSATDARNGNEIGVVVDWANRSKVYLTAKEYTTLRTRYVGPPNRFLASLFLAKTRYETKELLLADTALNFCLPPSTKLSLVNEASVAAELFSDPLTALESNVFWGNFEDVDSLFGGVMPFGKDEGSSEELLLRHGGSVSVLLPFDNMVASRYMHRLIDILEDCEPRGVPVSFLVFVRVDCFHDHVASPSAKDLHLFDPRLGDDSKNFLQRVETLSPGHHHFFAGGVAQVSVIGTVLALLQNDPAKACFVVTEGSMNKIKQSMSENVGSTSGLQLVNPMGFNGMQESPTTAAQPSYFEGLPPISPTPQHHSTFMDFGAAPNNNNISKVFTPAEARRAPPPRRGRLFELIDDGEEEQFNDVDVVSGMLNTLNVDLFQNSVSQDVDIEAISLMGIGSPPPNGLPPGNSHQASRFG</sequence>
<feature type="repeat" description="ANK" evidence="3">
    <location>
        <begin position="369"/>
        <end position="401"/>
    </location>
</feature>
<feature type="compositionally biased region" description="Basic and acidic residues" evidence="4">
    <location>
        <begin position="643"/>
        <end position="652"/>
    </location>
</feature>
<dbReference type="SUPFAM" id="SSF49599">
    <property type="entry name" value="TRAF domain-like"/>
    <property type="match status" value="1"/>
</dbReference>
<feature type="compositionally biased region" description="Basic and acidic residues" evidence="4">
    <location>
        <begin position="686"/>
        <end position="775"/>
    </location>
</feature>
<evidence type="ECO:0000313" key="7">
    <source>
        <dbReference type="Proteomes" id="UP001153069"/>
    </source>
</evidence>
<reference evidence="6" key="1">
    <citation type="submission" date="2020-06" db="EMBL/GenBank/DDBJ databases">
        <authorList>
            <consortium name="Plant Systems Biology data submission"/>
        </authorList>
    </citation>
    <scope>NUCLEOTIDE SEQUENCE</scope>
    <source>
        <strain evidence="6">D6</strain>
    </source>
</reference>
<feature type="region of interest" description="Disordered" evidence="4">
    <location>
        <begin position="589"/>
        <end position="948"/>
    </location>
</feature>
<feature type="compositionally biased region" description="Basic residues" evidence="4">
    <location>
        <begin position="628"/>
        <end position="638"/>
    </location>
</feature>
<dbReference type="Pfam" id="PF12796">
    <property type="entry name" value="Ank_2"/>
    <property type="match status" value="2"/>
</dbReference>
<dbReference type="OrthoDB" id="188462at2759"/>
<gene>
    <name evidence="6" type="ORF">SEMRO_1892_G303860.1</name>
</gene>
<comment type="caution">
    <text evidence="6">The sequence shown here is derived from an EMBL/GenBank/DDBJ whole genome shotgun (WGS) entry which is preliminary data.</text>
</comment>
<feature type="compositionally biased region" description="Pro residues" evidence="4">
    <location>
        <begin position="848"/>
        <end position="862"/>
    </location>
</feature>
<proteinExistence type="predicted"/>